<reference evidence="1" key="1">
    <citation type="submission" date="2018-03" db="EMBL/GenBank/DDBJ databases">
        <authorList>
            <person name="Guldener U."/>
        </authorList>
    </citation>
    <scope>NUCLEOTIDE SEQUENCE</scope>
</reference>
<gene>
    <name evidence="1" type="ORF">DNG_01810</name>
</gene>
<evidence type="ECO:0000313" key="1">
    <source>
        <dbReference type="EMBL" id="SPN98769.1"/>
    </source>
</evidence>
<comment type="caution">
    <text evidence="1">The sequence shown here is derived from an EMBL/GenBank/DDBJ whole genome shotgun (WGS) entry which is preliminary data.</text>
</comment>
<evidence type="ECO:0000313" key="2">
    <source>
        <dbReference type="Proteomes" id="UP001187682"/>
    </source>
</evidence>
<sequence>MDAVNIQEVVEALEQGSIEELGLDFDTLHDRSVTLRERDPTTQFDADLSLSEVINSFF</sequence>
<protein>
    <submittedName>
        <fullName evidence="1">Uncharacterized protein</fullName>
    </submittedName>
</protein>
<proteinExistence type="predicted"/>
<dbReference type="AlphaFoldDB" id="A0AAE8SSL4"/>
<keyword evidence="2" id="KW-1185">Reference proteome</keyword>
<organism evidence="1 2">
    <name type="scientific">Cephalotrichum gorgonifer</name>
    <dbReference type="NCBI Taxonomy" id="2041049"/>
    <lineage>
        <taxon>Eukaryota</taxon>
        <taxon>Fungi</taxon>
        <taxon>Dikarya</taxon>
        <taxon>Ascomycota</taxon>
        <taxon>Pezizomycotina</taxon>
        <taxon>Sordariomycetes</taxon>
        <taxon>Hypocreomycetidae</taxon>
        <taxon>Microascales</taxon>
        <taxon>Microascaceae</taxon>
        <taxon>Cephalotrichum</taxon>
    </lineage>
</organism>
<dbReference type="EMBL" id="ONZQ02000002">
    <property type="protein sequence ID" value="SPN98769.1"/>
    <property type="molecule type" value="Genomic_DNA"/>
</dbReference>
<name>A0AAE8SSL4_9PEZI</name>
<accession>A0AAE8SSL4</accession>
<dbReference type="Proteomes" id="UP001187682">
    <property type="component" value="Unassembled WGS sequence"/>
</dbReference>